<dbReference type="Pfam" id="PF00934">
    <property type="entry name" value="PE"/>
    <property type="match status" value="1"/>
</dbReference>
<accession>A0A3A4KGY1</accession>
<evidence type="ECO:0000259" key="1">
    <source>
        <dbReference type="Pfam" id="PF00934"/>
    </source>
</evidence>
<evidence type="ECO:0000313" key="2">
    <source>
        <dbReference type="EMBL" id="RJO72100.1"/>
    </source>
</evidence>
<dbReference type="AlphaFoldDB" id="A0A3A4KGY1"/>
<gene>
    <name evidence="2" type="ORF">D5S18_23260</name>
</gene>
<protein>
    <submittedName>
        <fullName evidence="2">PE family protein</fullName>
    </submittedName>
</protein>
<dbReference type="Proteomes" id="UP000266677">
    <property type="component" value="Unassembled WGS sequence"/>
</dbReference>
<dbReference type="InterPro" id="IPR000084">
    <property type="entry name" value="PE-PGRS_N"/>
</dbReference>
<feature type="domain" description="PE" evidence="1">
    <location>
        <begin position="8"/>
        <end position="96"/>
    </location>
</feature>
<name>A0A3A4KGY1_9NOCA</name>
<organism evidence="2 3">
    <name type="scientific">Nocardia panacis</name>
    <dbReference type="NCBI Taxonomy" id="2340916"/>
    <lineage>
        <taxon>Bacteria</taxon>
        <taxon>Bacillati</taxon>
        <taxon>Actinomycetota</taxon>
        <taxon>Actinomycetes</taxon>
        <taxon>Mycobacteriales</taxon>
        <taxon>Nocardiaceae</taxon>
        <taxon>Nocardia</taxon>
    </lineage>
</organism>
<dbReference type="RefSeq" id="WP_120043204.1">
    <property type="nucleotide sequence ID" value="NZ_QZFU01000029.1"/>
</dbReference>
<dbReference type="OrthoDB" id="4636567at2"/>
<dbReference type="EMBL" id="QZFU01000029">
    <property type="protein sequence ID" value="RJO72100.1"/>
    <property type="molecule type" value="Genomic_DNA"/>
</dbReference>
<reference evidence="2 3" key="1">
    <citation type="submission" date="2018-09" db="EMBL/GenBank/DDBJ databases">
        <title>YIM PH21274 draft genome.</title>
        <authorList>
            <person name="Miao C."/>
        </authorList>
    </citation>
    <scope>NUCLEOTIDE SEQUENCE [LARGE SCALE GENOMIC DNA]</scope>
    <source>
        <strain evidence="2 3">YIM PH 21724</strain>
    </source>
</reference>
<comment type="caution">
    <text evidence="2">The sequence shown here is derived from an EMBL/GenBank/DDBJ whole genome shotgun (WGS) entry which is preliminary data.</text>
</comment>
<proteinExistence type="predicted"/>
<sequence>MAQEFHGVSFDPAAARDAAFRLDELADRLDTQLKDGAPSLAVAAAGTDEVSLHAARTMSEVAASYGDSAGAGVLELRKLAAAFRAQADGLGKVDAASADTIGSASA</sequence>
<evidence type="ECO:0000313" key="3">
    <source>
        <dbReference type="Proteomes" id="UP000266677"/>
    </source>
</evidence>
<dbReference type="Gene3D" id="1.10.287.850">
    <property type="entry name" value="HP0062-like domain"/>
    <property type="match status" value="1"/>
</dbReference>
<keyword evidence="3" id="KW-1185">Reference proteome</keyword>